<evidence type="ECO:0000256" key="4">
    <source>
        <dbReference type="RuleBase" id="RU000363"/>
    </source>
</evidence>
<dbReference type="Gene3D" id="3.40.50.720">
    <property type="entry name" value="NAD(P)-binding Rossmann-like Domain"/>
    <property type="match status" value="1"/>
</dbReference>
<evidence type="ECO:0000313" key="5">
    <source>
        <dbReference type="EMBL" id="PAV17218.1"/>
    </source>
</evidence>
<keyword evidence="3" id="KW-0560">Oxidoreductase</keyword>
<protein>
    <submittedName>
        <fullName evidence="5">Short-chain dehydrogenase</fullName>
    </submittedName>
</protein>
<name>A0A286UCD7_9AGAM</name>
<dbReference type="PRINTS" id="PR00081">
    <property type="entry name" value="GDHRDH"/>
</dbReference>
<dbReference type="InterPro" id="IPR002347">
    <property type="entry name" value="SDR_fam"/>
</dbReference>
<dbReference type="PRINTS" id="PR00080">
    <property type="entry name" value="SDRFAMILY"/>
</dbReference>
<dbReference type="Pfam" id="PF00106">
    <property type="entry name" value="adh_short"/>
    <property type="match status" value="1"/>
</dbReference>
<dbReference type="STRING" id="2282107.A0A286UCD7"/>
<keyword evidence="6" id="KW-1185">Reference proteome</keyword>
<dbReference type="InterPro" id="IPR036291">
    <property type="entry name" value="NAD(P)-bd_dom_sf"/>
</dbReference>
<dbReference type="AlphaFoldDB" id="A0A286UCD7"/>
<dbReference type="PANTHER" id="PTHR43618:SF18">
    <property type="entry name" value="SHORT CHAIN DEHYDROGENASE_REDUCTASE FAMILY (AFU_ORTHOLOGUE AFUA_5G12480)"/>
    <property type="match status" value="1"/>
</dbReference>
<dbReference type="GO" id="GO:0016491">
    <property type="term" value="F:oxidoreductase activity"/>
    <property type="evidence" value="ECO:0007669"/>
    <property type="project" value="UniProtKB-KW"/>
</dbReference>
<evidence type="ECO:0000313" key="6">
    <source>
        <dbReference type="Proteomes" id="UP000217199"/>
    </source>
</evidence>
<dbReference type="CDD" id="cd05233">
    <property type="entry name" value="SDR_c"/>
    <property type="match status" value="1"/>
</dbReference>
<dbReference type="OrthoDB" id="3819888at2759"/>
<accession>A0A286UCD7</accession>
<dbReference type="SUPFAM" id="SSF51735">
    <property type="entry name" value="NAD(P)-binding Rossmann-fold domains"/>
    <property type="match status" value="1"/>
</dbReference>
<gene>
    <name evidence="5" type="ORF">PNOK_0728200</name>
</gene>
<dbReference type="InterPro" id="IPR052178">
    <property type="entry name" value="Sec_Metab_Biosynth_SDR"/>
</dbReference>
<evidence type="ECO:0000256" key="2">
    <source>
        <dbReference type="ARBA" id="ARBA00022857"/>
    </source>
</evidence>
<evidence type="ECO:0000256" key="1">
    <source>
        <dbReference type="ARBA" id="ARBA00006484"/>
    </source>
</evidence>
<sequence>MATPDAVLDKLSASNIFDLTGVVAVVTGGGTGIGLMISTTLMTNGATVYIIGPDQKQLDTIAKTYNDASQNRGGKGKIVGIQGDIRLKDEAKRLADEIGRREGHITILFNNAGVLEGGLSLPPAEAAPNTSVDPSNKPTSAAAFSERYLTTTQEHFNNTFAVNAVGPYWLSASFLPLLEAWKSTPGGSKFAPQIVMTSSMNGWTKDLSTAGLSVPYAMSKSAIGHFTSSLAHDLLPLGIRVNGIAPGLFITEMTAPGTIDSAGISHLESKETGLIPLDKMPLFEIPCRQAPNTGVPLLGGTNRDMGSLALFLTANWYVNGETVLIDGGTLLRHPSSVIQSSHLGTDLISTSPITRTHPHSRNTTRRRNLSLAGVEGLEKIQATSGSVRRGAFSFITSTSLTLLALICKLTLDIKECGLERSA</sequence>
<organism evidence="5 6">
    <name type="scientific">Pyrrhoderma noxium</name>
    <dbReference type="NCBI Taxonomy" id="2282107"/>
    <lineage>
        <taxon>Eukaryota</taxon>
        <taxon>Fungi</taxon>
        <taxon>Dikarya</taxon>
        <taxon>Basidiomycota</taxon>
        <taxon>Agaricomycotina</taxon>
        <taxon>Agaricomycetes</taxon>
        <taxon>Hymenochaetales</taxon>
        <taxon>Hymenochaetaceae</taxon>
        <taxon>Pyrrhoderma</taxon>
    </lineage>
</organism>
<dbReference type="PANTHER" id="PTHR43618">
    <property type="entry name" value="7-ALPHA-HYDROXYSTEROID DEHYDROGENASE"/>
    <property type="match status" value="1"/>
</dbReference>
<proteinExistence type="inferred from homology"/>
<evidence type="ECO:0000256" key="3">
    <source>
        <dbReference type="ARBA" id="ARBA00023002"/>
    </source>
</evidence>
<comment type="caution">
    <text evidence="5">The sequence shown here is derived from an EMBL/GenBank/DDBJ whole genome shotgun (WGS) entry which is preliminary data.</text>
</comment>
<dbReference type="EMBL" id="NBII01000007">
    <property type="protein sequence ID" value="PAV17218.1"/>
    <property type="molecule type" value="Genomic_DNA"/>
</dbReference>
<dbReference type="Proteomes" id="UP000217199">
    <property type="component" value="Unassembled WGS sequence"/>
</dbReference>
<reference evidence="5 6" key="1">
    <citation type="journal article" date="2017" name="Mol. Ecol.">
        <title>Comparative and population genomic landscape of Phellinus noxius: A hypervariable fungus causing root rot in trees.</title>
        <authorList>
            <person name="Chung C.L."/>
            <person name="Lee T.J."/>
            <person name="Akiba M."/>
            <person name="Lee H.H."/>
            <person name="Kuo T.H."/>
            <person name="Liu D."/>
            <person name="Ke H.M."/>
            <person name="Yokoi T."/>
            <person name="Roa M.B."/>
            <person name="Lu M.J."/>
            <person name="Chang Y.Y."/>
            <person name="Ann P.J."/>
            <person name="Tsai J.N."/>
            <person name="Chen C.Y."/>
            <person name="Tzean S.S."/>
            <person name="Ota Y."/>
            <person name="Hattori T."/>
            <person name="Sahashi N."/>
            <person name="Liou R.F."/>
            <person name="Kikuchi T."/>
            <person name="Tsai I.J."/>
        </authorList>
    </citation>
    <scope>NUCLEOTIDE SEQUENCE [LARGE SCALE GENOMIC DNA]</scope>
    <source>
        <strain evidence="5 6">FFPRI411160</strain>
    </source>
</reference>
<comment type="similarity">
    <text evidence="1 4">Belongs to the short-chain dehydrogenases/reductases (SDR) family.</text>
</comment>
<keyword evidence="2" id="KW-0521">NADP</keyword>
<dbReference type="InParanoid" id="A0A286UCD7"/>